<dbReference type="CDD" id="cd04301">
    <property type="entry name" value="NAT_SF"/>
    <property type="match status" value="1"/>
</dbReference>
<keyword evidence="2" id="KW-0808">Transferase</keyword>
<sequence>MTNCKIVERAPTPDEYRNLCVSVGWESVMNFEVAQKAIENSLFAVVARKDDQTVGMGRIIGDGAIFYYVQDIAVSPKYQKRGIGTKILDTLMDYIKTHAPEKAFVGLFAAEGTVPFYEQYGFKDYSPSMTGIFRVTPI</sequence>
<dbReference type="PROSITE" id="PS51186">
    <property type="entry name" value="GNAT"/>
    <property type="match status" value="1"/>
</dbReference>
<dbReference type="GO" id="GO:0016747">
    <property type="term" value="F:acyltransferase activity, transferring groups other than amino-acyl groups"/>
    <property type="evidence" value="ECO:0007669"/>
    <property type="project" value="InterPro"/>
</dbReference>
<evidence type="ECO:0000313" key="2">
    <source>
        <dbReference type="EMBL" id="OAG91138.1"/>
    </source>
</evidence>
<gene>
    <name evidence="2" type="ORF">AYW79_13885</name>
</gene>
<accession>A0A853K8H0</accession>
<organism evidence="2 3">
    <name type="scientific">Ferroacidibacillus organovorans</name>
    <dbReference type="NCBI Taxonomy" id="1765683"/>
    <lineage>
        <taxon>Bacteria</taxon>
        <taxon>Bacillati</taxon>
        <taxon>Bacillota</taxon>
        <taxon>Bacilli</taxon>
        <taxon>Bacillales</taxon>
        <taxon>Alicyclobacillaceae</taxon>
        <taxon>Ferroacidibacillus</taxon>
    </lineage>
</organism>
<feature type="domain" description="N-acetyltransferase" evidence="1">
    <location>
        <begin position="6"/>
        <end position="138"/>
    </location>
</feature>
<dbReference type="Gene3D" id="3.40.630.30">
    <property type="match status" value="1"/>
</dbReference>
<dbReference type="SUPFAM" id="SSF55729">
    <property type="entry name" value="Acyl-CoA N-acyltransferases (Nat)"/>
    <property type="match status" value="1"/>
</dbReference>
<dbReference type="InterPro" id="IPR053144">
    <property type="entry name" value="Acetyltransferase_Butenolide"/>
</dbReference>
<comment type="caution">
    <text evidence="2">The sequence shown here is derived from an EMBL/GenBank/DDBJ whole genome shotgun (WGS) entry which is preliminary data.</text>
</comment>
<dbReference type="InterPro" id="IPR016181">
    <property type="entry name" value="Acyl_CoA_acyltransferase"/>
</dbReference>
<proteinExistence type="predicted"/>
<dbReference type="EMBL" id="LSUQ01000072">
    <property type="protein sequence ID" value="OAG91138.1"/>
    <property type="molecule type" value="Genomic_DNA"/>
</dbReference>
<dbReference type="AlphaFoldDB" id="A0A853K8H0"/>
<dbReference type="Proteomes" id="UP000077421">
    <property type="component" value="Unassembled WGS sequence"/>
</dbReference>
<name>A0A853K8H0_9BACL</name>
<evidence type="ECO:0000313" key="3">
    <source>
        <dbReference type="Proteomes" id="UP000077421"/>
    </source>
</evidence>
<dbReference type="RefSeq" id="WP_067567106.1">
    <property type="nucleotide sequence ID" value="NZ_LSUQ01000072.1"/>
</dbReference>
<dbReference type="Pfam" id="PF13673">
    <property type="entry name" value="Acetyltransf_10"/>
    <property type="match status" value="1"/>
</dbReference>
<dbReference type="PANTHER" id="PTHR43233:SF1">
    <property type="entry name" value="FAMILY N-ACETYLTRANSFERASE, PUTATIVE (AFU_ORTHOLOGUE AFUA_6G03350)-RELATED"/>
    <property type="match status" value="1"/>
</dbReference>
<dbReference type="InterPro" id="IPR000182">
    <property type="entry name" value="GNAT_dom"/>
</dbReference>
<evidence type="ECO:0000259" key="1">
    <source>
        <dbReference type="PROSITE" id="PS51186"/>
    </source>
</evidence>
<reference evidence="2 3" key="1">
    <citation type="submission" date="2016-02" db="EMBL/GenBank/DDBJ databases">
        <title>Draft genome sequence of Acidibacillus ferrooxidans SLC66.</title>
        <authorList>
            <person name="Oliveira G."/>
            <person name="Nancucheo I."/>
            <person name="Dall'Agnol H."/>
            <person name="Johnson B."/>
            <person name="Oliveira R."/>
            <person name="Nunes G.L."/>
            <person name="Tzotzos G."/>
            <person name="Orellana S.C."/>
            <person name="Salim A.C."/>
            <person name="Araujo F.M."/>
        </authorList>
    </citation>
    <scope>NUCLEOTIDE SEQUENCE [LARGE SCALE GENOMIC DNA]</scope>
    <source>
        <strain evidence="2 3">SLC66</strain>
    </source>
</reference>
<dbReference type="PANTHER" id="PTHR43233">
    <property type="entry name" value="FAMILY N-ACETYLTRANSFERASE, PUTATIVE (AFU_ORTHOLOGUE AFUA_6G03350)-RELATED"/>
    <property type="match status" value="1"/>
</dbReference>
<protein>
    <submittedName>
        <fullName evidence="2">GCN5 family acetyltransferase</fullName>
    </submittedName>
</protein>